<protein>
    <recommendedName>
        <fullName evidence="2">DNA-directed DNA polymerase family A palm domain-containing protein</fullName>
    </recommendedName>
</protein>
<proteinExistence type="predicted"/>
<evidence type="ECO:0000313" key="1">
    <source>
        <dbReference type="EMBL" id="KKL06175.1"/>
    </source>
</evidence>
<dbReference type="EMBL" id="LAZR01043818">
    <property type="protein sequence ID" value="KKL06175.1"/>
    <property type="molecule type" value="Genomic_DNA"/>
</dbReference>
<gene>
    <name evidence="1" type="ORF">LCGC14_2598640</name>
</gene>
<comment type="caution">
    <text evidence="1">The sequence shown here is derived from an EMBL/GenBank/DDBJ whole genome shotgun (WGS) entry which is preliminary data.</text>
</comment>
<dbReference type="AlphaFoldDB" id="A0A0F9A9J1"/>
<sequence length="56" mass="6410">IIKRAMLVCEAMGFDQALQVHDNILMDGKVDFPPELDHICPEIHTPFNVKVSPYWS</sequence>
<reference evidence="1" key="1">
    <citation type="journal article" date="2015" name="Nature">
        <title>Complex archaea that bridge the gap between prokaryotes and eukaryotes.</title>
        <authorList>
            <person name="Spang A."/>
            <person name="Saw J.H."/>
            <person name="Jorgensen S.L."/>
            <person name="Zaremba-Niedzwiedzka K."/>
            <person name="Martijn J."/>
            <person name="Lind A.E."/>
            <person name="van Eijk R."/>
            <person name="Schleper C."/>
            <person name="Guy L."/>
            <person name="Ettema T.J."/>
        </authorList>
    </citation>
    <scope>NUCLEOTIDE SEQUENCE</scope>
</reference>
<name>A0A0F9A9J1_9ZZZZ</name>
<organism evidence="1">
    <name type="scientific">marine sediment metagenome</name>
    <dbReference type="NCBI Taxonomy" id="412755"/>
    <lineage>
        <taxon>unclassified sequences</taxon>
        <taxon>metagenomes</taxon>
        <taxon>ecological metagenomes</taxon>
    </lineage>
</organism>
<evidence type="ECO:0008006" key="2">
    <source>
        <dbReference type="Google" id="ProtNLM"/>
    </source>
</evidence>
<accession>A0A0F9A9J1</accession>
<feature type="non-terminal residue" evidence="1">
    <location>
        <position position="1"/>
    </location>
</feature>